<dbReference type="AlphaFoldDB" id="A0A4P9Y1G6"/>
<comment type="subunit">
    <text evidence="2">Component of the pre-66S ribosomal particle.</text>
</comment>
<dbReference type="InterPro" id="IPR017853">
    <property type="entry name" value="GH"/>
</dbReference>
<dbReference type="Gene3D" id="3.10.50.10">
    <property type="match status" value="1"/>
</dbReference>
<evidence type="ECO:0000256" key="4">
    <source>
        <dbReference type="SAM" id="MobiDB-lite"/>
    </source>
</evidence>
<dbReference type="GO" id="GO:0030687">
    <property type="term" value="C:preribosome, large subunit precursor"/>
    <property type="evidence" value="ECO:0007669"/>
    <property type="project" value="TreeGrafter"/>
</dbReference>
<dbReference type="GO" id="GO:0005975">
    <property type="term" value="P:carbohydrate metabolic process"/>
    <property type="evidence" value="ECO:0007669"/>
    <property type="project" value="InterPro"/>
</dbReference>
<evidence type="ECO:0000313" key="7">
    <source>
        <dbReference type="Proteomes" id="UP000267251"/>
    </source>
</evidence>
<dbReference type="InterPro" id="IPR001223">
    <property type="entry name" value="Glyco_hydro18_cat"/>
</dbReference>
<dbReference type="SUPFAM" id="SSF51445">
    <property type="entry name" value="(Trans)glycosidases"/>
    <property type="match status" value="1"/>
</dbReference>
<dbReference type="InterPro" id="IPR015943">
    <property type="entry name" value="WD40/YVTN_repeat-like_dom_sf"/>
</dbReference>
<feature type="region of interest" description="Disordered" evidence="4">
    <location>
        <begin position="128"/>
        <end position="155"/>
    </location>
</feature>
<evidence type="ECO:0000259" key="5">
    <source>
        <dbReference type="PROSITE" id="PS51910"/>
    </source>
</evidence>
<reference evidence="7" key="1">
    <citation type="journal article" date="2018" name="Nat. Microbiol.">
        <title>Leveraging single-cell genomics to expand the fungal tree of life.</title>
        <authorList>
            <person name="Ahrendt S.R."/>
            <person name="Quandt C.A."/>
            <person name="Ciobanu D."/>
            <person name="Clum A."/>
            <person name="Salamov A."/>
            <person name="Andreopoulos B."/>
            <person name="Cheng J.F."/>
            <person name="Woyke T."/>
            <person name="Pelin A."/>
            <person name="Henrissat B."/>
            <person name="Reynolds N.K."/>
            <person name="Benny G.L."/>
            <person name="Smith M.E."/>
            <person name="James T.Y."/>
            <person name="Grigoriev I.V."/>
        </authorList>
    </citation>
    <scope>NUCLEOTIDE SEQUENCE [LARGE SCALE GENOMIC DNA]</scope>
</reference>
<gene>
    <name evidence="6" type="ORF">BJ684DRAFT_16904</name>
</gene>
<dbReference type="GO" id="GO:0042273">
    <property type="term" value="P:ribosomal large subunit biogenesis"/>
    <property type="evidence" value="ECO:0007669"/>
    <property type="project" value="InterPro"/>
</dbReference>
<organism evidence="6 7">
    <name type="scientific">Piptocephalis cylindrospora</name>
    <dbReference type="NCBI Taxonomy" id="1907219"/>
    <lineage>
        <taxon>Eukaryota</taxon>
        <taxon>Fungi</taxon>
        <taxon>Fungi incertae sedis</taxon>
        <taxon>Zoopagomycota</taxon>
        <taxon>Zoopagomycotina</taxon>
        <taxon>Zoopagomycetes</taxon>
        <taxon>Zoopagales</taxon>
        <taxon>Piptocephalidaceae</taxon>
        <taxon>Piptocephalis</taxon>
    </lineage>
</organism>
<evidence type="ECO:0000256" key="2">
    <source>
        <dbReference type="ARBA" id="ARBA00011187"/>
    </source>
</evidence>
<dbReference type="Proteomes" id="UP000267251">
    <property type="component" value="Unassembled WGS sequence"/>
</dbReference>
<dbReference type="InterPro" id="IPR037379">
    <property type="entry name" value="WDR74/Nsa1"/>
</dbReference>
<feature type="domain" description="GH18" evidence="5">
    <location>
        <begin position="1"/>
        <end position="90"/>
    </location>
</feature>
<comment type="similarity">
    <text evidence="1">Belongs to the NSA1 family.</text>
</comment>
<sequence>MYRLIVENVGIEGAPKPGWTISWDKSSSTPFAVNKRKGILLSYDNPKSLKIKAQFAQKKKLGGGMIWSIDMDTKNVAPYSDFSRVSDESALLLDGTLGNGPEYSSNMRFYTGDELGLLKAVHIRPKTRQEQVKEAEMAAEKQESKQKGPKTKLEPEGPAMVVDVRLWNTPSRASAVHHLTWTQGAVENLGPRRGILSAHANGQLEHRTVEDGEVVRTWKAPVDTASWTKDTRHWGWRLYVWLILLPISRVVTCTNMGHVTLRPLHSSAAEGSNDVLASLDVGKDVCRARVHPKQNNTLAVGGKEHDLAVWDLETAGQAAAKPIFKAKNVWLTLFIVPDDSLRLRVPVWIADLVFLDPQDPRTIVTGTGYKQIRLYDTRVKRRPILNVDFGEKAVRSMEAMGDERSILLSDTIGNLTVFDTRAVKATGSYKGFAGTVTGMDVTGSSVASVSLDRHARIHQIHGTRRLMHKVYLKQRLSAILLDDTEETKGEEEEEREFEDELWGSSGSTSKRKAAGHLDAVHLARKAPDRFTSKALYWRWNIVKYGQSH</sequence>
<dbReference type="OrthoDB" id="18388at2759"/>
<dbReference type="Gene3D" id="3.20.20.80">
    <property type="entry name" value="Glycosidases"/>
    <property type="match status" value="1"/>
</dbReference>
<name>A0A4P9Y1G6_9FUNG</name>
<evidence type="ECO:0000256" key="3">
    <source>
        <dbReference type="ARBA" id="ARBA00014234"/>
    </source>
</evidence>
<protein>
    <recommendedName>
        <fullName evidence="3">Ribosome biogenesis protein NSA1</fullName>
    </recommendedName>
</protein>
<dbReference type="Pfam" id="PF00704">
    <property type="entry name" value="Glyco_hydro_18"/>
    <property type="match status" value="1"/>
</dbReference>
<evidence type="ECO:0000313" key="6">
    <source>
        <dbReference type="EMBL" id="RKP12627.1"/>
    </source>
</evidence>
<accession>A0A4P9Y1G6</accession>
<feature type="region of interest" description="Disordered" evidence="4">
    <location>
        <begin position="484"/>
        <end position="510"/>
    </location>
</feature>
<dbReference type="EMBL" id="KZ988262">
    <property type="protein sequence ID" value="RKP12627.1"/>
    <property type="molecule type" value="Genomic_DNA"/>
</dbReference>
<dbReference type="PANTHER" id="PTHR16038">
    <property type="entry name" value="NOP SEVEN ASSOCIATED PROTEIN 1"/>
    <property type="match status" value="1"/>
</dbReference>
<keyword evidence="7" id="KW-1185">Reference proteome</keyword>
<dbReference type="Gene3D" id="2.130.10.10">
    <property type="entry name" value="YVTN repeat-like/Quinoprotein amine dehydrogenase"/>
    <property type="match status" value="1"/>
</dbReference>
<proteinExistence type="inferred from homology"/>
<evidence type="ECO:0000256" key="1">
    <source>
        <dbReference type="ARBA" id="ARBA00007861"/>
    </source>
</evidence>
<dbReference type="InterPro" id="IPR036322">
    <property type="entry name" value="WD40_repeat_dom_sf"/>
</dbReference>
<dbReference type="CDD" id="cd22857">
    <property type="entry name" value="WDR74"/>
    <property type="match status" value="1"/>
</dbReference>
<dbReference type="InterPro" id="IPR029070">
    <property type="entry name" value="Chitinase_insertion_sf"/>
</dbReference>
<dbReference type="PANTHER" id="PTHR16038:SF4">
    <property type="entry name" value="WD REPEAT-CONTAINING PROTEIN 74"/>
    <property type="match status" value="1"/>
</dbReference>
<dbReference type="SUPFAM" id="SSF50978">
    <property type="entry name" value="WD40 repeat-like"/>
    <property type="match status" value="1"/>
</dbReference>
<dbReference type="GO" id="GO:0005730">
    <property type="term" value="C:nucleolus"/>
    <property type="evidence" value="ECO:0007669"/>
    <property type="project" value="InterPro"/>
</dbReference>
<dbReference type="PROSITE" id="PS51910">
    <property type="entry name" value="GH18_2"/>
    <property type="match status" value="1"/>
</dbReference>
<feature type="compositionally biased region" description="Acidic residues" evidence="4">
    <location>
        <begin position="484"/>
        <end position="501"/>
    </location>
</feature>